<evidence type="ECO:0000313" key="3">
    <source>
        <dbReference type="Proteomes" id="UP001266305"/>
    </source>
</evidence>
<dbReference type="Pfam" id="PF01030">
    <property type="entry name" value="Recep_L_domain"/>
    <property type="match status" value="2"/>
</dbReference>
<dbReference type="Gene3D" id="3.80.20.20">
    <property type="entry name" value="Receptor L-domain"/>
    <property type="match status" value="3"/>
</dbReference>
<keyword evidence="2" id="KW-0418">Kinase</keyword>
<feature type="domain" description="Receptor L-domain" evidence="1">
    <location>
        <begin position="22"/>
        <end position="142"/>
    </location>
</feature>
<dbReference type="GO" id="GO:0016301">
    <property type="term" value="F:kinase activity"/>
    <property type="evidence" value="ECO:0007669"/>
    <property type="project" value="UniProtKB-KW"/>
</dbReference>
<dbReference type="EMBL" id="JASSZA010000005">
    <property type="protein sequence ID" value="KAK2111837.1"/>
    <property type="molecule type" value="Genomic_DNA"/>
</dbReference>
<comment type="caution">
    <text evidence="2">The sequence shown here is derived from an EMBL/GenBank/DDBJ whole genome shotgun (WGS) entry which is preliminary data.</text>
</comment>
<gene>
    <name evidence="2" type="primary">ERBB2_1</name>
    <name evidence="2" type="ORF">P7K49_011583</name>
</gene>
<keyword evidence="2" id="KW-0675">Receptor</keyword>
<keyword evidence="2" id="KW-0808">Transferase</keyword>
<reference evidence="2 3" key="1">
    <citation type="submission" date="2023-05" db="EMBL/GenBank/DDBJ databases">
        <title>B98-5 Cell Line De Novo Hybrid Assembly: An Optical Mapping Approach.</title>
        <authorList>
            <person name="Kananen K."/>
            <person name="Auerbach J.A."/>
            <person name="Kautto E."/>
            <person name="Blachly J.S."/>
        </authorList>
    </citation>
    <scope>NUCLEOTIDE SEQUENCE [LARGE SCALE GENOMIC DNA]</scope>
    <source>
        <strain evidence="2">B95-8</strain>
        <tissue evidence="2">Cell line</tissue>
    </source>
</reference>
<organism evidence="2 3">
    <name type="scientific">Saguinus oedipus</name>
    <name type="common">Cotton-top tamarin</name>
    <name type="synonym">Oedipomidas oedipus</name>
    <dbReference type="NCBI Taxonomy" id="9490"/>
    <lineage>
        <taxon>Eukaryota</taxon>
        <taxon>Metazoa</taxon>
        <taxon>Chordata</taxon>
        <taxon>Craniata</taxon>
        <taxon>Vertebrata</taxon>
        <taxon>Euteleostomi</taxon>
        <taxon>Mammalia</taxon>
        <taxon>Eutheria</taxon>
        <taxon>Euarchontoglires</taxon>
        <taxon>Primates</taxon>
        <taxon>Haplorrhini</taxon>
        <taxon>Platyrrhini</taxon>
        <taxon>Cebidae</taxon>
        <taxon>Callitrichinae</taxon>
        <taxon>Saguinus</taxon>
    </lineage>
</organism>
<dbReference type="InterPro" id="IPR000494">
    <property type="entry name" value="Rcpt_L-dom"/>
</dbReference>
<keyword evidence="3" id="KW-1185">Reference proteome</keyword>
<proteinExistence type="predicted"/>
<feature type="domain" description="Receptor L-domain" evidence="1">
    <location>
        <begin position="305"/>
        <end position="375"/>
    </location>
</feature>
<evidence type="ECO:0000313" key="2">
    <source>
        <dbReference type="EMBL" id="KAK2111837.1"/>
    </source>
</evidence>
<dbReference type="Proteomes" id="UP001266305">
    <property type="component" value="Unassembled WGS sequence"/>
</dbReference>
<dbReference type="SUPFAM" id="SSF52058">
    <property type="entry name" value="L domain-like"/>
    <property type="match status" value="2"/>
</dbReference>
<protein>
    <submittedName>
        <fullName evidence="2">Receptor tyrosine-protein kinase erbB-2</fullName>
    </submittedName>
</protein>
<sequence>MKLRLPASPETHLDMLRHLYQGCQVVQGNLELTYLPTDVSLSFLQDIQEVQGYVLIAHNQVRQVPLQRLRIIRGTQLFEDNYALAVLDNGDPLDNTTPVTGASPGGLRELQLRSLTEILKGGVWIQRNPQLCYQDTILWKDIFHKNNQLALTLIDTNRSRALTRTVCAGGCARCKGPLPTDCCHEQCAAGCTGPKHSDCLDARDGHPAWYCPIAPGTPGKNSAVTTSHLSPQACLHFNHSGICELHCPALVTYNTDTFESMPNPEGRYTFGASCVTACPLCYGLGMEHLREVRAVTSANIQEFAGCKKIFGSLAFLPESFDGDPGSNTAPLQPEQLQVFETLEEITGYLYISAWPDSLPDLSVFQNLQVIRGRILHK</sequence>
<accession>A0ABQ9VRE9</accession>
<name>A0ABQ9VRE9_SAGOE</name>
<dbReference type="Gene3D" id="2.10.220.10">
    <property type="entry name" value="Hormone Receptor, Insulin-like Growth Factor Receptor 1, Chain A, domain 2"/>
    <property type="match status" value="1"/>
</dbReference>
<dbReference type="InterPro" id="IPR036941">
    <property type="entry name" value="Rcpt_L-dom_sf"/>
</dbReference>
<evidence type="ECO:0000259" key="1">
    <source>
        <dbReference type="Pfam" id="PF01030"/>
    </source>
</evidence>